<feature type="transmembrane region" description="Helical" evidence="7">
    <location>
        <begin position="12"/>
        <end position="36"/>
    </location>
</feature>
<feature type="transmembrane region" description="Helical" evidence="7">
    <location>
        <begin position="136"/>
        <end position="159"/>
    </location>
</feature>
<feature type="transmembrane region" description="Helical" evidence="7">
    <location>
        <begin position="369"/>
        <end position="388"/>
    </location>
</feature>
<feature type="transmembrane region" description="Helical" evidence="7">
    <location>
        <begin position="48"/>
        <end position="69"/>
    </location>
</feature>
<dbReference type="GO" id="GO:0022857">
    <property type="term" value="F:transmembrane transporter activity"/>
    <property type="evidence" value="ECO:0007669"/>
    <property type="project" value="InterPro"/>
</dbReference>
<dbReference type="InterPro" id="IPR011701">
    <property type="entry name" value="MFS"/>
</dbReference>
<dbReference type="PANTHER" id="PTHR23517:SF2">
    <property type="entry name" value="MULTIDRUG RESISTANCE PROTEIN MDTH"/>
    <property type="match status" value="1"/>
</dbReference>
<dbReference type="PANTHER" id="PTHR23517">
    <property type="entry name" value="RESISTANCE PROTEIN MDTM, PUTATIVE-RELATED-RELATED"/>
    <property type="match status" value="1"/>
</dbReference>
<name>C7QD67_CATAD</name>
<dbReference type="GO" id="GO:0005886">
    <property type="term" value="C:plasma membrane"/>
    <property type="evidence" value="ECO:0007669"/>
    <property type="project" value="UniProtKB-SubCell"/>
</dbReference>
<dbReference type="eggNOG" id="COG2814">
    <property type="taxonomic scope" value="Bacteria"/>
</dbReference>
<organism evidence="8 9">
    <name type="scientific">Catenulispora acidiphila (strain DSM 44928 / JCM 14897 / NBRC 102108 / NRRL B-24433 / ID139908)</name>
    <dbReference type="NCBI Taxonomy" id="479433"/>
    <lineage>
        <taxon>Bacteria</taxon>
        <taxon>Bacillati</taxon>
        <taxon>Actinomycetota</taxon>
        <taxon>Actinomycetes</taxon>
        <taxon>Catenulisporales</taxon>
        <taxon>Catenulisporaceae</taxon>
        <taxon>Catenulispora</taxon>
    </lineage>
</organism>
<dbReference type="HOGENOM" id="CLU_001265_60_5_11"/>
<reference evidence="8 9" key="1">
    <citation type="journal article" date="2009" name="Stand. Genomic Sci.">
        <title>Complete genome sequence of Catenulispora acidiphila type strain (ID 139908).</title>
        <authorList>
            <person name="Copeland A."/>
            <person name="Lapidus A."/>
            <person name="Glavina Del Rio T."/>
            <person name="Nolan M."/>
            <person name="Lucas S."/>
            <person name="Chen F."/>
            <person name="Tice H."/>
            <person name="Cheng J.F."/>
            <person name="Bruce D."/>
            <person name="Goodwin L."/>
            <person name="Pitluck S."/>
            <person name="Mikhailova N."/>
            <person name="Pati A."/>
            <person name="Ivanova N."/>
            <person name="Mavromatis K."/>
            <person name="Chen A."/>
            <person name="Palaniappan K."/>
            <person name="Chain P."/>
            <person name="Land M."/>
            <person name="Hauser L."/>
            <person name="Chang Y.J."/>
            <person name="Jeffries C.D."/>
            <person name="Chertkov O."/>
            <person name="Brettin T."/>
            <person name="Detter J.C."/>
            <person name="Han C."/>
            <person name="Ali Z."/>
            <person name="Tindall B.J."/>
            <person name="Goker M."/>
            <person name="Bristow J."/>
            <person name="Eisen J.A."/>
            <person name="Markowitz V."/>
            <person name="Hugenholtz P."/>
            <person name="Kyrpides N.C."/>
            <person name="Klenk H.P."/>
        </authorList>
    </citation>
    <scope>NUCLEOTIDE SEQUENCE [LARGE SCALE GENOMIC DNA]</scope>
    <source>
        <strain evidence="9">DSM 44928 / JCM 14897 / NBRC 102108 / NRRL B-24433 / ID139908</strain>
    </source>
</reference>
<evidence type="ECO:0000313" key="9">
    <source>
        <dbReference type="Proteomes" id="UP000000851"/>
    </source>
</evidence>
<dbReference type="AlphaFoldDB" id="C7QD67"/>
<evidence type="ECO:0000256" key="5">
    <source>
        <dbReference type="ARBA" id="ARBA00022989"/>
    </source>
</evidence>
<accession>C7QD67</accession>
<dbReference type="OrthoDB" id="6803299at2"/>
<protein>
    <submittedName>
        <fullName evidence="8">Major facilitator superfamily MFS_1</fullName>
    </submittedName>
</protein>
<evidence type="ECO:0000256" key="3">
    <source>
        <dbReference type="ARBA" id="ARBA00022475"/>
    </source>
</evidence>
<sequence length="418" mass="43376">MRLPVPESGPRRVLAIATAVNMTGYGVYLTASVLYFTRAMGLAASRVGIGLTVAGAVALAAGVPVGHLADRRGARGSYALTLTAAALAMAGLCLTRGFWPFLVFASVAAVAQSTGPAARGPLVKHYGGDRPAEYRAYLRAVTNIGIALGAVLAGFGIQIGTRRAYLLLLAVSAACSAVAAGVVLLLPPLPPEPAGRGRTWIALRDRPYLALTLLDGVMAIQFRVLTAAIPLWLLSRTHAPRWSVSAVMLVNTAIVVVFQVRASRSIDTPKAGGLAFRRSGFAFLASCAIFSTLSGLPAWLTVTLVLAGVVVHTIGEIWQSAGGFELSFALAPSHAVGQYQGLFGMGMGLGVTIGPGLLIALCIDWGTPGWWIVGAMFAVTGLAVPPVVRWSERRLSAPVRQPGRYAGAQSSTSSGPVP</sequence>
<keyword evidence="2" id="KW-0813">Transport</keyword>
<evidence type="ECO:0000256" key="2">
    <source>
        <dbReference type="ARBA" id="ARBA00022448"/>
    </source>
</evidence>
<comment type="subcellular location">
    <subcellularLocation>
        <location evidence="1">Cell membrane</location>
        <topology evidence="1">Multi-pass membrane protein</topology>
    </subcellularLocation>
</comment>
<feature type="transmembrane region" description="Helical" evidence="7">
    <location>
        <begin position="76"/>
        <end position="92"/>
    </location>
</feature>
<feature type="transmembrane region" description="Helical" evidence="7">
    <location>
        <begin position="239"/>
        <end position="260"/>
    </location>
</feature>
<evidence type="ECO:0000256" key="7">
    <source>
        <dbReference type="SAM" id="Phobius"/>
    </source>
</evidence>
<dbReference type="Pfam" id="PF07690">
    <property type="entry name" value="MFS_1"/>
    <property type="match status" value="1"/>
</dbReference>
<feature type="transmembrane region" description="Helical" evidence="7">
    <location>
        <begin position="165"/>
        <end position="187"/>
    </location>
</feature>
<dbReference type="Proteomes" id="UP000000851">
    <property type="component" value="Chromosome"/>
</dbReference>
<dbReference type="STRING" id="479433.Caci_3758"/>
<dbReference type="InParanoid" id="C7QD67"/>
<keyword evidence="5 7" id="KW-1133">Transmembrane helix</keyword>
<feature type="transmembrane region" description="Helical" evidence="7">
    <location>
        <begin position="208"/>
        <end position="233"/>
    </location>
</feature>
<keyword evidence="3" id="KW-1003">Cell membrane</keyword>
<gene>
    <name evidence="8" type="ordered locus">Caci_3758</name>
</gene>
<keyword evidence="6 7" id="KW-0472">Membrane</keyword>
<keyword evidence="9" id="KW-1185">Reference proteome</keyword>
<dbReference type="InterPro" id="IPR036259">
    <property type="entry name" value="MFS_trans_sf"/>
</dbReference>
<keyword evidence="4 7" id="KW-0812">Transmembrane</keyword>
<dbReference type="Gene3D" id="1.20.1250.20">
    <property type="entry name" value="MFS general substrate transporter like domains"/>
    <property type="match status" value="1"/>
</dbReference>
<evidence type="ECO:0000313" key="8">
    <source>
        <dbReference type="EMBL" id="ACU72660.1"/>
    </source>
</evidence>
<dbReference type="RefSeq" id="WP_015792389.1">
    <property type="nucleotide sequence ID" value="NC_013131.1"/>
</dbReference>
<evidence type="ECO:0000256" key="6">
    <source>
        <dbReference type="ARBA" id="ARBA00023136"/>
    </source>
</evidence>
<feature type="transmembrane region" description="Helical" evidence="7">
    <location>
        <begin position="281"/>
        <end position="300"/>
    </location>
</feature>
<proteinExistence type="predicted"/>
<evidence type="ECO:0000256" key="4">
    <source>
        <dbReference type="ARBA" id="ARBA00022692"/>
    </source>
</evidence>
<evidence type="ECO:0000256" key="1">
    <source>
        <dbReference type="ARBA" id="ARBA00004651"/>
    </source>
</evidence>
<dbReference type="SUPFAM" id="SSF103473">
    <property type="entry name" value="MFS general substrate transporter"/>
    <property type="match status" value="1"/>
</dbReference>
<dbReference type="EMBL" id="CP001700">
    <property type="protein sequence ID" value="ACU72660.1"/>
    <property type="molecule type" value="Genomic_DNA"/>
</dbReference>
<feature type="transmembrane region" description="Helical" evidence="7">
    <location>
        <begin position="342"/>
        <end position="363"/>
    </location>
</feature>
<dbReference type="KEGG" id="cai:Caci_3758"/>
<dbReference type="InterPro" id="IPR050171">
    <property type="entry name" value="MFS_Transporters"/>
</dbReference>